<name>A0AB38R8N6_RHOSG</name>
<dbReference type="Pfam" id="PF01636">
    <property type="entry name" value="APH"/>
    <property type="match status" value="1"/>
</dbReference>
<dbReference type="InterPro" id="IPR011009">
    <property type="entry name" value="Kinase-like_dom_sf"/>
</dbReference>
<keyword evidence="3" id="KW-1185">Reference proteome</keyword>
<proteinExistence type="predicted"/>
<evidence type="ECO:0000259" key="1">
    <source>
        <dbReference type="Pfam" id="PF01636"/>
    </source>
</evidence>
<dbReference type="SUPFAM" id="SSF56112">
    <property type="entry name" value="Protein kinase-like (PK-like)"/>
    <property type="match status" value="1"/>
</dbReference>
<organism evidence="2 3">
    <name type="scientific">Rhodococcus qingshengii JCM 15477</name>
    <dbReference type="NCBI Taxonomy" id="1303681"/>
    <lineage>
        <taxon>Bacteria</taxon>
        <taxon>Bacillati</taxon>
        <taxon>Actinomycetota</taxon>
        <taxon>Actinomycetes</taxon>
        <taxon>Mycobacteriales</taxon>
        <taxon>Nocardiaceae</taxon>
        <taxon>Rhodococcus</taxon>
        <taxon>Rhodococcus erythropolis group</taxon>
    </lineage>
</organism>
<reference evidence="3" key="1">
    <citation type="journal article" date="2022" name="Environ. Microbiol.">
        <title>Functional analysis, diversity, and distribution of carbendazim hydrolases MheI and CbmA, responsible for the initial step in carbendazim degradation.</title>
        <authorList>
            <person name="Zhang M."/>
            <person name="Bai X."/>
            <person name="Li Q."/>
            <person name="Zhang L."/>
            <person name="Zhu Q."/>
            <person name="Gao S."/>
            <person name="Ke Z."/>
            <person name="Jiang M."/>
            <person name="Hu J."/>
            <person name="Qiu J."/>
            <person name="Hong Q."/>
        </authorList>
    </citation>
    <scope>NUCLEOTIDE SEQUENCE [LARGE SCALE GENOMIC DNA]</scope>
    <source>
        <strain evidence="3">djl-6</strain>
    </source>
</reference>
<accession>A0AB38R8N6</accession>
<sequence length="318" mass="34893">MTDIKQLVQQELSAGGLFLDTEVRLDAGSPVMASPSWWGADSDHWIVDDATPNSVGSDRVFVKVMQQHSLEYVDVGASFRAAVAAGLAGIGPRVRHSNAATGVLVMDDLGQMASTATLDLFDDVEAIERLVHLRRAVHALPPFTRTSTVFEDLDAALLIAQHAGSSLPVDLDWMLRALDPARTRIASSGFDAVPCHGDGNVSNVLVVEEGASLRLVDWDCAAMMDPLQDLGVLLAELAPSDLEARPVFEMYWGEWDSSLFDRSRIYGIADSLKWGLIGSFVDVIRPGTLEYSKFADWQFLRARIGLRDQHFDDRVRNL</sequence>
<dbReference type="Proteomes" id="UP000831484">
    <property type="component" value="Chromosome"/>
</dbReference>
<dbReference type="InterPro" id="IPR002575">
    <property type="entry name" value="Aminoglycoside_PTrfase"/>
</dbReference>
<dbReference type="Gene3D" id="3.90.1200.10">
    <property type="match status" value="1"/>
</dbReference>
<evidence type="ECO:0000313" key="3">
    <source>
        <dbReference type="Proteomes" id="UP000831484"/>
    </source>
</evidence>
<dbReference type="AlphaFoldDB" id="A0AB38R8N6"/>
<feature type="domain" description="Aminoglycoside phosphotransferase" evidence="1">
    <location>
        <begin position="92"/>
        <end position="246"/>
    </location>
</feature>
<evidence type="ECO:0000313" key="2">
    <source>
        <dbReference type="EMBL" id="UPU41271.1"/>
    </source>
</evidence>
<dbReference type="EMBL" id="CP096563">
    <property type="protein sequence ID" value="UPU41271.1"/>
    <property type="molecule type" value="Genomic_DNA"/>
</dbReference>
<gene>
    <name evidence="2" type="ORF">M0639_19735</name>
</gene>
<protein>
    <submittedName>
        <fullName evidence="2">Phosphotransferase</fullName>
    </submittedName>
</protein>
<dbReference type="RefSeq" id="WP_064075508.1">
    <property type="nucleotide sequence ID" value="NZ_CP096563.1"/>
</dbReference>